<dbReference type="InterPro" id="IPR001525">
    <property type="entry name" value="C5_MeTfrase"/>
</dbReference>
<evidence type="ECO:0000256" key="3">
    <source>
        <dbReference type="ARBA" id="ARBA00022603"/>
    </source>
</evidence>
<dbReference type="PIRSF" id="PIRSF037404">
    <property type="entry name" value="DNMT1"/>
    <property type="match status" value="1"/>
</dbReference>
<feature type="region of interest" description="Disordered" evidence="12">
    <location>
        <begin position="1"/>
        <end position="46"/>
    </location>
</feature>
<dbReference type="PANTHER" id="PTHR10629">
    <property type="entry name" value="CYTOSINE-SPECIFIC METHYLTRANSFERASE"/>
    <property type="match status" value="1"/>
</dbReference>
<dbReference type="GO" id="GO:0006346">
    <property type="term" value="P:DNA methylation-dependent constitutive heterochromatin formation"/>
    <property type="evidence" value="ECO:0007669"/>
    <property type="project" value="InterPro"/>
</dbReference>
<dbReference type="InterPro" id="IPR001025">
    <property type="entry name" value="BAH_dom"/>
</dbReference>
<evidence type="ECO:0000256" key="5">
    <source>
        <dbReference type="ARBA" id="ARBA00022691"/>
    </source>
</evidence>
<dbReference type="InterPro" id="IPR022702">
    <property type="entry name" value="Cytosine_MeTrfase1_RFD"/>
</dbReference>
<dbReference type="Gene3D" id="3.40.50.150">
    <property type="entry name" value="Vaccinia Virus protein VP39"/>
    <property type="match status" value="1"/>
</dbReference>
<evidence type="ECO:0000313" key="14">
    <source>
        <dbReference type="EMBL" id="KAF9498161.1"/>
    </source>
</evidence>
<dbReference type="Gene3D" id="3.90.120.10">
    <property type="entry name" value="DNA Methylase, subunit A, domain 2"/>
    <property type="match status" value="1"/>
</dbReference>
<keyword evidence="4 10" id="KW-0808">Transferase</keyword>
<reference evidence="14" key="1">
    <citation type="submission" date="2020-11" db="EMBL/GenBank/DDBJ databases">
        <authorList>
            <consortium name="DOE Joint Genome Institute"/>
            <person name="Ahrendt S."/>
            <person name="Riley R."/>
            <person name="Andreopoulos W."/>
            <person name="Labutti K."/>
            <person name="Pangilinan J."/>
            <person name="Ruiz-Duenas F.J."/>
            <person name="Barrasa J.M."/>
            <person name="Sanchez-Garcia M."/>
            <person name="Camarero S."/>
            <person name="Miyauchi S."/>
            <person name="Serrano A."/>
            <person name="Linde D."/>
            <person name="Babiker R."/>
            <person name="Drula E."/>
            <person name="Ayuso-Fernandez I."/>
            <person name="Pacheco R."/>
            <person name="Padilla G."/>
            <person name="Ferreira P."/>
            <person name="Barriuso J."/>
            <person name="Kellner H."/>
            <person name="Castanera R."/>
            <person name="Alfaro M."/>
            <person name="Ramirez L."/>
            <person name="Pisabarro A.G."/>
            <person name="Kuo A."/>
            <person name="Tritt A."/>
            <person name="Lipzen A."/>
            <person name="He G."/>
            <person name="Yan M."/>
            <person name="Ng V."/>
            <person name="Cullen D."/>
            <person name="Martin F."/>
            <person name="Rosso M.-N."/>
            <person name="Henrissat B."/>
            <person name="Hibbett D."/>
            <person name="Martinez A.T."/>
            <person name="Grigoriev I.V."/>
        </authorList>
    </citation>
    <scope>NUCLEOTIDE SEQUENCE</scope>
    <source>
        <strain evidence="14">ATCC 90797</strain>
    </source>
</reference>
<organism evidence="14 15">
    <name type="scientific">Pleurotus eryngii</name>
    <name type="common">Boletus of the steppes</name>
    <dbReference type="NCBI Taxonomy" id="5323"/>
    <lineage>
        <taxon>Eukaryota</taxon>
        <taxon>Fungi</taxon>
        <taxon>Dikarya</taxon>
        <taxon>Basidiomycota</taxon>
        <taxon>Agaricomycotina</taxon>
        <taxon>Agaricomycetes</taxon>
        <taxon>Agaricomycetidae</taxon>
        <taxon>Agaricales</taxon>
        <taxon>Pleurotineae</taxon>
        <taxon>Pleurotaceae</taxon>
        <taxon>Pleurotus</taxon>
    </lineage>
</organism>
<dbReference type="GO" id="GO:0005634">
    <property type="term" value="C:nucleus"/>
    <property type="evidence" value="ECO:0007669"/>
    <property type="project" value="UniProtKB-SubCell"/>
</dbReference>
<name>A0A9P6A2Q7_PLEER</name>
<dbReference type="EMBL" id="MU154539">
    <property type="protein sequence ID" value="KAF9498161.1"/>
    <property type="molecule type" value="Genomic_DNA"/>
</dbReference>
<dbReference type="SMART" id="SM00439">
    <property type="entry name" value="BAH"/>
    <property type="match status" value="1"/>
</dbReference>
<sequence length="1101" mass="124036">MAPNRKSHPEPAFYSSDAGRPEIDEYDQDLVISGEEPPEPSATDKPVRFLTHFSVFDPRHHSEMVSIAELEEVNATKDRDFVATGFVSAFVEGDDEDEGEDEEKEPEMPFVRLGSLFRYYLDAENDAVWLETAQAWYILQEPSPGYGPFFQHFRQYTASRPAGSSPPPSRPTKIRALNIDSFVLLPENQTPTHVTPFIAQLAGTNFGDGLVVIGSRLPPPSKEEEDRRQRKELAKVRSLIRKAHQIDERRRKKRIKSVYWMDKDNGWLSAIDLDGDTFKVSTSQYLKTDQISDILFNKVGDVVLVVPGEGKEVKTLPLPLDVQDVPLDATIATYFWFARIVSLSAKDTLVHLRWFEHGSYTVMEEFANPQQLYLNDLCSSVDINCLIETINVHYQPSGKIPPQDYFYSSKYRHETATVIAVDNLAEDTAAGQLPPENCLVCMMAREEEHGKEIRHLETPPGIAYLGHTYHEGDFVEVLSEGPSGLCDIGQVVSFFEENNQVFACIRYFGRISSLAHIRDLPPNYVKDEKELFTSDEMKDVSVTSFIQPCVVLPPHEGFAILKWHNFINNSPHHFYVRYHFSSLHPASWTEGKLEGGAVRSDLYSNFVDVQLQTRLRTLDLFGGCGAFSAGMTQGAAFIEVTHAVEISPSAAKTFMQHSSEVKMYNNCANLILHYFIKGSEGHGLKTPTQLYDGKTLVPAPLKPEDIDMMTIGFPCQSHSGLNKFKKVNDLRSNLILTALSYIDFLRPKYCYFENVRGFLQFNIKAEQAGKHTVAGGIDMGGLKFLLRALDELGYQYHFALLQAAHYGTPQQRVRFFLIAAQMGNPLPGFPQPSHYFPSNDSLTINCSIGVKISPIIQAFGSYVHSFVTVDDAISDLPWFDWKHPDPDKITAEDHERRQLGIPALPCLKTEPWCGPTGDEAAYFHPARTTFQVQSRFNETSNLQQYTKVFIPATVTRVVSIPLQAKADYRDLPVDMHEWQISNPVSAIAKSGYKAGLYGRLDQNGWFSTTVTNINPTAKQSKVLNPYCKRMVTVRELARSQGFPDDFEFKAIDNNIITMHRQIGNAVPWPLSRALGQELGKALYNKWLADRQNAAIVSLDPL</sequence>
<dbReference type="AlphaFoldDB" id="A0A9P6A2Q7"/>
<dbReference type="PROSITE" id="PS51038">
    <property type="entry name" value="BAH"/>
    <property type="match status" value="1"/>
</dbReference>
<keyword evidence="3 10" id="KW-0489">Methyltransferase</keyword>
<keyword evidence="8" id="KW-0539">Nucleus</keyword>
<evidence type="ECO:0000256" key="6">
    <source>
        <dbReference type="ARBA" id="ARBA00022737"/>
    </source>
</evidence>
<accession>A0A9P6A2Q7</accession>
<dbReference type="EC" id="2.1.1.37" evidence="2"/>
<dbReference type="Pfam" id="PF12047">
    <property type="entry name" value="DNMT1-RFD"/>
    <property type="match status" value="1"/>
</dbReference>
<dbReference type="InterPro" id="IPR029063">
    <property type="entry name" value="SAM-dependent_MTases_sf"/>
</dbReference>
<feature type="domain" description="BAH" evidence="13">
    <location>
        <begin position="467"/>
        <end position="591"/>
    </location>
</feature>
<dbReference type="GO" id="GO:0003677">
    <property type="term" value="F:DNA binding"/>
    <property type="evidence" value="ECO:0007669"/>
    <property type="project" value="UniProtKB-KW"/>
</dbReference>
<evidence type="ECO:0000256" key="11">
    <source>
        <dbReference type="RuleBase" id="RU000416"/>
    </source>
</evidence>
<keyword evidence="15" id="KW-1185">Reference proteome</keyword>
<dbReference type="PANTHER" id="PTHR10629:SF52">
    <property type="entry name" value="DNA (CYTOSINE-5)-METHYLTRANSFERASE 1"/>
    <property type="match status" value="1"/>
</dbReference>
<evidence type="ECO:0000256" key="8">
    <source>
        <dbReference type="ARBA" id="ARBA00023242"/>
    </source>
</evidence>
<keyword evidence="5 10" id="KW-0949">S-adenosyl-L-methionine</keyword>
<keyword evidence="6" id="KW-0677">Repeat</keyword>
<feature type="active site" evidence="9 10">
    <location>
        <position position="715"/>
    </location>
</feature>
<dbReference type="Gene3D" id="2.30.30.490">
    <property type="match status" value="2"/>
</dbReference>
<dbReference type="GO" id="GO:0032259">
    <property type="term" value="P:methylation"/>
    <property type="evidence" value="ECO:0007669"/>
    <property type="project" value="UniProtKB-KW"/>
</dbReference>
<dbReference type="GO" id="GO:0003886">
    <property type="term" value="F:DNA (cytosine-5-)-methyltransferase activity"/>
    <property type="evidence" value="ECO:0007669"/>
    <property type="project" value="UniProtKB-EC"/>
</dbReference>
<protein>
    <recommendedName>
        <fullName evidence="2">DNA (cytosine-5-)-methyltransferase</fullName>
        <ecNumber evidence="2">2.1.1.37</ecNumber>
    </recommendedName>
</protein>
<dbReference type="SUPFAM" id="SSF53335">
    <property type="entry name" value="S-adenosyl-L-methionine-dependent methyltransferases"/>
    <property type="match status" value="1"/>
</dbReference>
<dbReference type="PRINTS" id="PR00105">
    <property type="entry name" value="C5METTRFRASE"/>
</dbReference>
<evidence type="ECO:0000256" key="4">
    <source>
        <dbReference type="ARBA" id="ARBA00022679"/>
    </source>
</evidence>
<evidence type="ECO:0000259" key="13">
    <source>
        <dbReference type="PROSITE" id="PS51038"/>
    </source>
</evidence>
<evidence type="ECO:0000256" key="2">
    <source>
        <dbReference type="ARBA" id="ARBA00011975"/>
    </source>
</evidence>
<dbReference type="GO" id="GO:0003682">
    <property type="term" value="F:chromatin binding"/>
    <property type="evidence" value="ECO:0007669"/>
    <property type="project" value="InterPro"/>
</dbReference>
<dbReference type="Proteomes" id="UP000807025">
    <property type="component" value="Unassembled WGS sequence"/>
</dbReference>
<dbReference type="InterPro" id="IPR050390">
    <property type="entry name" value="C5-Methyltransferase"/>
</dbReference>
<dbReference type="PROSITE" id="PS51679">
    <property type="entry name" value="SAM_MT_C5"/>
    <property type="match status" value="1"/>
</dbReference>
<evidence type="ECO:0000313" key="15">
    <source>
        <dbReference type="Proteomes" id="UP000807025"/>
    </source>
</evidence>
<evidence type="ECO:0000256" key="7">
    <source>
        <dbReference type="ARBA" id="ARBA00023125"/>
    </source>
</evidence>
<dbReference type="Pfam" id="PF00145">
    <property type="entry name" value="DNA_methylase"/>
    <property type="match status" value="1"/>
</dbReference>
<dbReference type="OrthoDB" id="5376140at2759"/>
<keyword evidence="7" id="KW-0238">DNA-binding</keyword>
<comment type="similarity">
    <text evidence="10 11">Belongs to the class I-like SAM-binding methyltransferase superfamily. C5-methyltransferase family.</text>
</comment>
<comment type="caution">
    <text evidence="14">The sequence shown here is derived from an EMBL/GenBank/DDBJ whole genome shotgun (WGS) entry which is preliminary data.</text>
</comment>
<comment type="subcellular location">
    <subcellularLocation>
        <location evidence="1">Nucleus</location>
    </subcellularLocation>
</comment>
<proteinExistence type="inferred from homology"/>
<dbReference type="NCBIfam" id="TIGR00675">
    <property type="entry name" value="dcm"/>
    <property type="match status" value="1"/>
</dbReference>
<gene>
    <name evidence="14" type="ORF">BDN71DRAFT_1535796</name>
</gene>
<evidence type="ECO:0000256" key="9">
    <source>
        <dbReference type="PIRSR" id="PIRSR037404-1"/>
    </source>
</evidence>
<evidence type="ECO:0000256" key="1">
    <source>
        <dbReference type="ARBA" id="ARBA00004123"/>
    </source>
</evidence>
<dbReference type="InterPro" id="IPR043151">
    <property type="entry name" value="BAH_sf"/>
</dbReference>
<evidence type="ECO:0000256" key="10">
    <source>
        <dbReference type="PROSITE-ProRule" id="PRU01016"/>
    </source>
</evidence>
<evidence type="ECO:0000256" key="12">
    <source>
        <dbReference type="SAM" id="MobiDB-lite"/>
    </source>
</evidence>
<dbReference type="GO" id="GO:0044027">
    <property type="term" value="P:negative regulation of gene expression via chromosomal CpG island methylation"/>
    <property type="evidence" value="ECO:0007669"/>
    <property type="project" value="TreeGrafter"/>
</dbReference>